<feature type="compositionally biased region" description="Pro residues" evidence="4">
    <location>
        <begin position="817"/>
        <end position="826"/>
    </location>
</feature>
<dbReference type="FunFam" id="2.30.42.10:FF:000035">
    <property type="entry name" value="Glutamate receptor interacting protein 1"/>
    <property type="match status" value="1"/>
</dbReference>
<protein>
    <submittedName>
        <fullName evidence="7">Glutamate receptor-interacting protein 2</fullName>
    </submittedName>
</protein>
<feature type="compositionally biased region" description="Basic and acidic residues" evidence="4">
    <location>
        <begin position="23"/>
        <end position="51"/>
    </location>
</feature>
<proteinExistence type="predicted"/>
<feature type="compositionally biased region" description="Polar residues" evidence="4">
    <location>
        <begin position="54"/>
        <end position="71"/>
    </location>
</feature>
<feature type="compositionally biased region" description="Basic and acidic residues" evidence="4">
    <location>
        <begin position="761"/>
        <end position="774"/>
    </location>
</feature>
<evidence type="ECO:0000256" key="2">
    <source>
        <dbReference type="ARBA" id="ARBA00022490"/>
    </source>
</evidence>
<dbReference type="PROSITE" id="PS50106">
    <property type="entry name" value="PDZ"/>
    <property type="match status" value="6"/>
</dbReference>
<feature type="domain" description="PDZ" evidence="5">
    <location>
        <begin position="1110"/>
        <end position="1193"/>
    </location>
</feature>
<dbReference type="Pfam" id="PF17820">
    <property type="entry name" value="PDZ_6"/>
    <property type="match status" value="1"/>
</dbReference>
<dbReference type="InParanoid" id="A0A6P8YZA0"/>
<dbReference type="GeneID" id="117644345"/>
<dbReference type="CTD" id="50391"/>
<dbReference type="SMART" id="SM00228">
    <property type="entry name" value="PDZ"/>
    <property type="match status" value="6"/>
</dbReference>
<feature type="region of interest" description="Disordered" evidence="4">
    <location>
        <begin position="1021"/>
        <end position="1041"/>
    </location>
</feature>
<dbReference type="KEGG" id="tpal:117644345"/>
<dbReference type="SUPFAM" id="SSF50156">
    <property type="entry name" value="PDZ domain-like"/>
    <property type="match status" value="6"/>
</dbReference>
<gene>
    <name evidence="7" type="primary">LOC117644345</name>
</gene>
<accession>A0A6P8YZA0</accession>
<dbReference type="Gene3D" id="2.30.42.10">
    <property type="match status" value="6"/>
</dbReference>
<evidence type="ECO:0000256" key="1">
    <source>
        <dbReference type="ARBA" id="ARBA00004496"/>
    </source>
</evidence>
<dbReference type="GO" id="GO:0005737">
    <property type="term" value="C:cytoplasm"/>
    <property type="evidence" value="ECO:0007669"/>
    <property type="project" value="UniProtKB-SubCell"/>
</dbReference>
<feature type="domain" description="PDZ" evidence="5">
    <location>
        <begin position="262"/>
        <end position="334"/>
    </location>
</feature>
<feature type="domain" description="PDZ" evidence="5">
    <location>
        <begin position="143"/>
        <end position="209"/>
    </location>
</feature>
<dbReference type="Proteomes" id="UP000515158">
    <property type="component" value="Unplaced"/>
</dbReference>
<organism evidence="7">
    <name type="scientific">Thrips palmi</name>
    <name type="common">Melon thrips</name>
    <dbReference type="NCBI Taxonomy" id="161013"/>
    <lineage>
        <taxon>Eukaryota</taxon>
        <taxon>Metazoa</taxon>
        <taxon>Ecdysozoa</taxon>
        <taxon>Arthropoda</taxon>
        <taxon>Hexapoda</taxon>
        <taxon>Insecta</taxon>
        <taxon>Pterygota</taxon>
        <taxon>Neoptera</taxon>
        <taxon>Paraneoptera</taxon>
        <taxon>Thysanoptera</taxon>
        <taxon>Terebrantia</taxon>
        <taxon>Thripoidea</taxon>
        <taxon>Thripidae</taxon>
        <taxon>Thrips</taxon>
    </lineage>
</organism>
<dbReference type="PANTHER" id="PTHR46227:SF2">
    <property type="entry name" value="FI03335P"/>
    <property type="match status" value="1"/>
</dbReference>
<name>A0A6P8YZA0_THRPL</name>
<dbReference type="CDD" id="cd06685">
    <property type="entry name" value="PDZ7_GRIP1-2-like"/>
    <property type="match status" value="1"/>
</dbReference>
<dbReference type="OrthoDB" id="75502at2759"/>
<feature type="region of interest" description="Disordered" evidence="4">
    <location>
        <begin position="113"/>
        <end position="134"/>
    </location>
</feature>
<sequence length="1215" mass="127094">MFSSLRLARARSQSSTTSCAGGGDKEAAVNGDADKHDKHDKHGDRHVERHVYQVTPTPTPQGLSSCPTSPLLSGKPPKTPKTSRSLVRRGSSKWGLDKALCPSIGSLRDRVASRWDDDDPLGRPGRGSRGSQSDVCTCSKVTRVAVTREDGCLGITVRGGAPAALVITSVHPGGPADREGSIRPGDRLLAVDGTNLQLADLSTAHSVLRGHGKVHAKVHGRPNGRAGGHHGLGHRDSAVAELTIEYSVCVVGAVVGAQGPLLVELARPPAHQLGLTLRTERGSGGRTAVIVDDIKAASVADRSGALHRGDQILAVDDLRVDCTDLTANDVVSLLGGRAGERGEGASVLRVEILPAHCRHPGLPGTPQQYGSSHGVHQRSPCPSESGLSAYNALRTLRGYDNGSLASSTGGSGSAGLVSHVETLAVLLRAEPLSGYGLAVRASGASRTPTVSALHPDGPAERSGCLQVGDRIVAVDDREVDAEQLALLLDNPGPPLSLRVSFPVAESVVPASGVFTVKLAKCRPGLGITITGNKTGEYLYISDIKCGSVAHRSGTLAVGDRILEIDGLSLSVNATGRDLGRALDHAARILHNSGDVVTLKVLKDEVPAGYSWGGWGGPPLRSGWASNAFNWSRTIEYPMEGQYAASSVEYSSDFPVEYPVEYSVEYTVELVRHGGSLGLTIAGSEDPADSVTISGLTPGGLAEQTGALHIGDRLLAINGESLRGRRLSEAIAMFQNSADVVTLKIARARNGTAAGHQQQRPAAERAEHKGDHSDLGGRLGGRLGPPHPGIPSVDSAVESWDSSASQRNASPAGTPMSPLSPLPPPGFGSPLGAGQAGTLGQPGRVKLTPLPPTVAPATTPGPPLSRRAGSCPSLDCLLQQETAGRGWDGEDGDESLEDLDSAAATAATLSLRAAANDPGKAGVAAEAKTPTTPPSPISVSPPASFRQGGQGLAGPWPSSSQSPLWPRPPPSPSPGGGRLTAAKALSNDWQQRLRQQQQSGDIVDNAAAADSKLSSFQWASNDATLRRRGEPPSPPGRGLDDFAELNNNLLREPVPMPGPSGPSPGRFLFDEHDQPHAANAKRASSLLLEEAAVDALRLQDLGLHHPMELYQVTIYKDSVYEDFGFSVSDGLYERGVFINRIRKGGPADATGVLQPYDRILQVNETRTHDFDCCLTVPLIAAAGDRIQLIVARHQDTSYQLPLDESYLDSNTVTQTI</sequence>
<dbReference type="AlphaFoldDB" id="A0A6P8YZA0"/>
<feature type="compositionally biased region" description="Low complexity" evidence="4">
    <location>
        <begin position="953"/>
        <end position="963"/>
    </location>
</feature>
<dbReference type="RefSeq" id="XP_034239612.1">
    <property type="nucleotide sequence ID" value="XM_034383721.1"/>
</dbReference>
<evidence type="ECO:0000256" key="4">
    <source>
        <dbReference type="SAM" id="MobiDB-lite"/>
    </source>
</evidence>
<evidence type="ECO:0000313" key="6">
    <source>
        <dbReference type="Proteomes" id="UP000515158"/>
    </source>
</evidence>
<reference evidence="7" key="1">
    <citation type="submission" date="2025-08" db="UniProtKB">
        <authorList>
            <consortium name="RefSeq"/>
        </authorList>
    </citation>
    <scope>IDENTIFICATION</scope>
    <source>
        <tissue evidence="7">Total insect</tissue>
    </source>
</reference>
<evidence type="ECO:0000259" key="5">
    <source>
        <dbReference type="PROSITE" id="PS50106"/>
    </source>
</evidence>
<feature type="domain" description="PDZ" evidence="5">
    <location>
        <begin position="515"/>
        <end position="604"/>
    </location>
</feature>
<dbReference type="InterPro" id="IPR043545">
    <property type="entry name" value="GRIP1/2"/>
</dbReference>
<dbReference type="InterPro" id="IPR036034">
    <property type="entry name" value="PDZ_sf"/>
</dbReference>
<dbReference type="FunCoup" id="A0A6P8YZA0">
    <property type="interactions" value="84"/>
</dbReference>
<dbReference type="PANTHER" id="PTHR46227">
    <property type="entry name" value="GLUTAMATE RECEPTOR-INTERACTING PROTEIN GRIP"/>
    <property type="match status" value="1"/>
</dbReference>
<feature type="region of interest" description="Disordered" evidence="4">
    <location>
        <begin position="750"/>
        <end position="870"/>
    </location>
</feature>
<keyword evidence="6" id="KW-1185">Reference proteome</keyword>
<feature type="compositionally biased region" description="Low complexity" evidence="4">
    <location>
        <begin position="1"/>
        <end position="18"/>
    </location>
</feature>
<feature type="compositionally biased region" description="Pro residues" evidence="4">
    <location>
        <begin position="848"/>
        <end position="862"/>
    </location>
</feature>
<feature type="compositionally biased region" description="Polar residues" evidence="4">
    <location>
        <begin position="799"/>
        <end position="810"/>
    </location>
</feature>
<dbReference type="Pfam" id="PF00595">
    <property type="entry name" value="PDZ"/>
    <property type="match status" value="5"/>
</dbReference>
<comment type="subcellular location">
    <subcellularLocation>
        <location evidence="1">Cytoplasm</location>
    </subcellularLocation>
</comment>
<dbReference type="CDD" id="cd06683">
    <property type="entry name" value="PDZ6_GRIP1-2-like"/>
    <property type="match status" value="1"/>
</dbReference>
<dbReference type="GO" id="GO:0098887">
    <property type="term" value="P:neurotransmitter receptor transport, endosome to postsynaptic membrane"/>
    <property type="evidence" value="ECO:0007669"/>
    <property type="project" value="TreeGrafter"/>
</dbReference>
<keyword evidence="3" id="KW-0677">Repeat</keyword>
<feature type="region of interest" description="Disordered" evidence="4">
    <location>
        <begin position="1"/>
        <end position="90"/>
    </location>
</feature>
<keyword evidence="2" id="KW-0963">Cytoplasm</keyword>
<evidence type="ECO:0000313" key="7">
    <source>
        <dbReference type="RefSeq" id="XP_034239612.1"/>
    </source>
</evidence>
<feature type="region of interest" description="Disordered" evidence="4">
    <location>
        <begin position="914"/>
        <end position="979"/>
    </location>
</feature>
<dbReference type="InterPro" id="IPR041489">
    <property type="entry name" value="PDZ_6"/>
</dbReference>
<keyword evidence="7" id="KW-0675">Receptor</keyword>
<evidence type="ECO:0000256" key="3">
    <source>
        <dbReference type="ARBA" id="ARBA00022737"/>
    </source>
</evidence>
<dbReference type="InterPro" id="IPR001478">
    <property type="entry name" value="PDZ"/>
</dbReference>
<feature type="domain" description="PDZ" evidence="5">
    <location>
        <begin position="424"/>
        <end position="503"/>
    </location>
</feature>
<feature type="domain" description="PDZ" evidence="5">
    <location>
        <begin position="666"/>
        <end position="748"/>
    </location>
</feature>